<dbReference type="Proteomes" id="UP000708148">
    <property type="component" value="Unassembled WGS sequence"/>
</dbReference>
<dbReference type="PANTHER" id="PTHR24115">
    <property type="entry name" value="KINESIN-RELATED"/>
    <property type="match status" value="1"/>
</dbReference>
<dbReference type="Pfam" id="PF00225">
    <property type="entry name" value="Kinesin"/>
    <property type="match status" value="1"/>
</dbReference>
<keyword evidence="2" id="KW-0547">Nucleotide-binding</keyword>
<keyword evidence="5" id="KW-1185">Reference proteome</keyword>
<dbReference type="GO" id="GO:0005874">
    <property type="term" value="C:microtubule"/>
    <property type="evidence" value="ECO:0007669"/>
    <property type="project" value="TreeGrafter"/>
</dbReference>
<evidence type="ECO:0000259" key="3">
    <source>
        <dbReference type="PROSITE" id="PS50067"/>
    </source>
</evidence>
<evidence type="ECO:0000313" key="5">
    <source>
        <dbReference type="Proteomes" id="UP000708148"/>
    </source>
</evidence>
<sequence length="370" mass="40313">MEAMSAELEALGGGDARLADAHVCCLCAPPPDGVTPTVVRRNGKVVVTDCRAPGAEDRGPRRYSIPNFLEAGSDGRDVSRCLGQNVMAWLLEGFNATIVAFGQSGTGKTRALLGSPNSLLAWILQSLFRRASVGESMTIALSLWEVFRDQVVDLIGEDQWSGRQVPCAGTGSWPPSIPLGAAGFKSVLVNSFEEALRVILMTRIRSRNWRWEARESRWVGLLNRSHAFVRVSIFGEASGRLSVLHLVDLAGSRSLSAQGPSACYSYPDTLGEEEREKRLLSKQFLAINRIISSLSQKDSNRSADYMVSGREFNITRMLAPILAGNSKVYLLATVSSDPEHFLDTVNTLRIATRAQSIKVGGQRTLQMGET</sequence>
<dbReference type="EMBL" id="CAJHUC010000344">
    <property type="protein sequence ID" value="CAD7695446.1"/>
    <property type="molecule type" value="Genomic_DNA"/>
</dbReference>
<name>A0A8S1INV4_9CHLO</name>
<dbReference type="GO" id="GO:0008017">
    <property type="term" value="F:microtubule binding"/>
    <property type="evidence" value="ECO:0007669"/>
    <property type="project" value="InterPro"/>
</dbReference>
<dbReference type="PRINTS" id="PR00380">
    <property type="entry name" value="KINESINHEAVY"/>
</dbReference>
<keyword evidence="1 2" id="KW-0505">Motor protein</keyword>
<comment type="similarity">
    <text evidence="2">Belongs to the TRAFAC class myosin-kinesin ATPase superfamily. Kinesin family.</text>
</comment>
<dbReference type="InterPro" id="IPR001752">
    <property type="entry name" value="Kinesin_motor_dom"/>
</dbReference>
<evidence type="ECO:0000313" key="4">
    <source>
        <dbReference type="EMBL" id="CAD7695446.1"/>
    </source>
</evidence>
<comment type="caution">
    <text evidence="4">The sequence shown here is derived from an EMBL/GenBank/DDBJ whole genome shotgun (WGS) entry which is preliminary data.</text>
</comment>
<feature type="binding site" evidence="2">
    <location>
        <begin position="102"/>
        <end position="109"/>
    </location>
    <ligand>
        <name>ATP</name>
        <dbReference type="ChEBI" id="CHEBI:30616"/>
    </ligand>
</feature>
<dbReference type="SMART" id="SM00129">
    <property type="entry name" value="KISc"/>
    <property type="match status" value="1"/>
</dbReference>
<dbReference type="InterPro" id="IPR027417">
    <property type="entry name" value="P-loop_NTPase"/>
</dbReference>
<dbReference type="InterPro" id="IPR027640">
    <property type="entry name" value="Kinesin-like_fam"/>
</dbReference>
<evidence type="ECO:0000256" key="2">
    <source>
        <dbReference type="PROSITE-ProRule" id="PRU00283"/>
    </source>
</evidence>
<dbReference type="OrthoDB" id="568026at2759"/>
<organism evidence="4 5">
    <name type="scientific">Ostreobium quekettii</name>
    <dbReference type="NCBI Taxonomy" id="121088"/>
    <lineage>
        <taxon>Eukaryota</taxon>
        <taxon>Viridiplantae</taxon>
        <taxon>Chlorophyta</taxon>
        <taxon>core chlorophytes</taxon>
        <taxon>Ulvophyceae</taxon>
        <taxon>TCBD clade</taxon>
        <taxon>Bryopsidales</taxon>
        <taxon>Ostreobineae</taxon>
        <taxon>Ostreobiaceae</taxon>
        <taxon>Ostreobium</taxon>
    </lineage>
</organism>
<dbReference type="GO" id="GO:0007018">
    <property type="term" value="P:microtubule-based movement"/>
    <property type="evidence" value="ECO:0007669"/>
    <property type="project" value="InterPro"/>
</dbReference>
<dbReference type="GO" id="GO:0005524">
    <property type="term" value="F:ATP binding"/>
    <property type="evidence" value="ECO:0007669"/>
    <property type="project" value="UniProtKB-UniRule"/>
</dbReference>
<dbReference type="Gene3D" id="3.40.850.10">
    <property type="entry name" value="Kinesin motor domain"/>
    <property type="match status" value="1"/>
</dbReference>
<evidence type="ECO:0000256" key="1">
    <source>
        <dbReference type="ARBA" id="ARBA00023175"/>
    </source>
</evidence>
<dbReference type="PROSITE" id="PS50067">
    <property type="entry name" value="KINESIN_MOTOR_2"/>
    <property type="match status" value="1"/>
</dbReference>
<protein>
    <recommendedName>
        <fullName evidence="3">Kinesin motor domain-containing protein</fullName>
    </recommendedName>
</protein>
<keyword evidence="2" id="KW-0067">ATP-binding</keyword>
<dbReference type="GO" id="GO:0003777">
    <property type="term" value="F:microtubule motor activity"/>
    <property type="evidence" value="ECO:0007669"/>
    <property type="project" value="InterPro"/>
</dbReference>
<reference evidence="4" key="1">
    <citation type="submission" date="2020-12" db="EMBL/GenBank/DDBJ databases">
        <authorList>
            <person name="Iha C."/>
        </authorList>
    </citation>
    <scope>NUCLEOTIDE SEQUENCE</scope>
</reference>
<dbReference type="GO" id="GO:0016887">
    <property type="term" value="F:ATP hydrolysis activity"/>
    <property type="evidence" value="ECO:0007669"/>
    <property type="project" value="TreeGrafter"/>
</dbReference>
<dbReference type="AlphaFoldDB" id="A0A8S1INV4"/>
<dbReference type="GO" id="GO:0005871">
    <property type="term" value="C:kinesin complex"/>
    <property type="evidence" value="ECO:0007669"/>
    <property type="project" value="TreeGrafter"/>
</dbReference>
<accession>A0A8S1INV4</accession>
<feature type="domain" description="Kinesin motor" evidence="3">
    <location>
        <begin position="20"/>
        <end position="357"/>
    </location>
</feature>
<dbReference type="InterPro" id="IPR036961">
    <property type="entry name" value="Kinesin_motor_dom_sf"/>
</dbReference>
<dbReference type="SUPFAM" id="SSF52540">
    <property type="entry name" value="P-loop containing nucleoside triphosphate hydrolases"/>
    <property type="match status" value="1"/>
</dbReference>
<gene>
    <name evidence="4" type="ORF">OSTQU699_LOCUS807</name>
</gene>
<dbReference type="PANTHER" id="PTHR24115:SF1004">
    <property type="entry name" value="KINESIN-LIKE PROTEIN KIF15"/>
    <property type="match status" value="1"/>
</dbReference>
<proteinExistence type="inferred from homology"/>